<name>A0A7Y7YBG0_9PSED</name>
<dbReference type="EMBL" id="JACAQD010000013">
    <property type="protein sequence ID" value="NWC33371.1"/>
    <property type="molecule type" value="Genomic_DNA"/>
</dbReference>
<evidence type="ECO:0000256" key="3">
    <source>
        <dbReference type="ARBA" id="ARBA00022643"/>
    </source>
</evidence>
<dbReference type="InterPro" id="IPR011251">
    <property type="entry name" value="Luciferase-like_dom"/>
</dbReference>
<dbReference type="InterPro" id="IPR036661">
    <property type="entry name" value="Luciferase-like_sf"/>
</dbReference>
<dbReference type="InterPro" id="IPR050172">
    <property type="entry name" value="SsuD_RutA_monooxygenase"/>
</dbReference>
<evidence type="ECO:0000313" key="7">
    <source>
        <dbReference type="EMBL" id="NWC33371.1"/>
    </source>
</evidence>
<dbReference type="RefSeq" id="WP_177055786.1">
    <property type="nucleotide sequence ID" value="NZ_JACAPS010000004.1"/>
</dbReference>
<keyword evidence="4" id="KW-0560">Oxidoreductase</keyword>
<dbReference type="Proteomes" id="UP000520592">
    <property type="component" value="Unassembled WGS sequence"/>
</dbReference>
<sequence>MALEFSWQLPLCGPGQTPGWAQRPGEWMQLAQAAEYAGLDGLWIPGGAHCADSLGVAAALCAHTRRVQLTVSVPPEVMLPAALAATLQSLQSISAHRVRLHLPDSEQGSLRSAFGEWLNRDQRNERIGEYLDILGPLLQPDSAEFNYDGRYFQLENAGVARRPLPAPPIVLDDSQDAALIARHASFCLLRSGSPDWLQQAIERLRGNAGRPGFASSFGLIVRDTEDEAWDAAEASLEQAPLQAHAASERVLPLKRHRHPARRFEIHPNLWQPHTDQPLFIVGTPHQVATRLQQLHGLGLEQVIVHGQPAVREVLRFGEQILPLLTAQGLRKERTVHEQ</sequence>
<feature type="domain" description="Luciferase-like" evidence="6">
    <location>
        <begin position="13"/>
        <end position="300"/>
    </location>
</feature>
<evidence type="ECO:0000259" key="6">
    <source>
        <dbReference type="Pfam" id="PF00296"/>
    </source>
</evidence>
<dbReference type="PANTHER" id="PTHR42847:SF4">
    <property type="entry name" value="ALKANESULFONATE MONOOXYGENASE-RELATED"/>
    <property type="match status" value="1"/>
</dbReference>
<dbReference type="GO" id="GO:0008726">
    <property type="term" value="F:alkanesulfonate monooxygenase activity"/>
    <property type="evidence" value="ECO:0007669"/>
    <property type="project" value="TreeGrafter"/>
</dbReference>
<evidence type="ECO:0000256" key="2">
    <source>
        <dbReference type="ARBA" id="ARBA00022630"/>
    </source>
</evidence>
<dbReference type="SUPFAM" id="SSF51679">
    <property type="entry name" value="Bacterial luciferase-like"/>
    <property type="match status" value="1"/>
</dbReference>
<reference evidence="7 8" key="1">
    <citation type="submission" date="2020-04" db="EMBL/GenBank/DDBJ databases">
        <title>Molecular characterization of pseudomonads from Agaricus bisporus reveal novel blotch 2 pathogens in Western Europe.</title>
        <authorList>
            <person name="Taparia T."/>
            <person name="Krijger M."/>
            <person name="Haynes E."/>
            <person name="Elpinstone J.G."/>
            <person name="Noble R."/>
            <person name="Van Der Wolf J."/>
        </authorList>
    </citation>
    <scope>NUCLEOTIDE SEQUENCE [LARGE SCALE GENOMIC DNA]</scope>
    <source>
        <strain evidence="7 8">IPO3737</strain>
    </source>
</reference>
<organism evidence="7 8">
    <name type="scientific">Pseudomonas gingeri</name>
    <dbReference type="NCBI Taxonomy" id="117681"/>
    <lineage>
        <taxon>Bacteria</taxon>
        <taxon>Pseudomonadati</taxon>
        <taxon>Pseudomonadota</taxon>
        <taxon>Gammaproteobacteria</taxon>
        <taxon>Pseudomonadales</taxon>
        <taxon>Pseudomonadaceae</taxon>
        <taxon>Pseudomonas</taxon>
    </lineage>
</organism>
<keyword evidence="2" id="KW-0285">Flavoprotein</keyword>
<comment type="caution">
    <text evidence="7">The sequence shown here is derived from an EMBL/GenBank/DDBJ whole genome shotgun (WGS) entry which is preliminary data.</text>
</comment>
<keyword evidence="3" id="KW-0288">FMN</keyword>
<dbReference type="GO" id="GO:0046306">
    <property type="term" value="P:alkanesulfonate catabolic process"/>
    <property type="evidence" value="ECO:0007669"/>
    <property type="project" value="TreeGrafter"/>
</dbReference>
<dbReference type="AlphaFoldDB" id="A0A7Y7YBG0"/>
<gene>
    <name evidence="7" type="ORF">HX876_13280</name>
</gene>
<proteinExistence type="inferred from homology"/>
<dbReference type="Pfam" id="PF00296">
    <property type="entry name" value="Bac_luciferase"/>
    <property type="match status" value="1"/>
</dbReference>
<protein>
    <submittedName>
        <fullName evidence="7">LLM class flavin-dependent oxidoreductase</fullName>
    </submittedName>
</protein>
<evidence type="ECO:0000313" key="8">
    <source>
        <dbReference type="Proteomes" id="UP000520592"/>
    </source>
</evidence>
<comment type="similarity">
    <text evidence="1">Belongs to the SsuD family.</text>
</comment>
<dbReference type="Gene3D" id="3.20.20.30">
    <property type="entry name" value="Luciferase-like domain"/>
    <property type="match status" value="1"/>
</dbReference>
<keyword evidence="5" id="KW-0503">Monooxygenase</keyword>
<dbReference type="PANTHER" id="PTHR42847">
    <property type="entry name" value="ALKANESULFONATE MONOOXYGENASE"/>
    <property type="match status" value="1"/>
</dbReference>
<accession>A0A7Y7YBG0</accession>
<evidence type="ECO:0000256" key="1">
    <source>
        <dbReference type="ARBA" id="ARBA00007044"/>
    </source>
</evidence>
<evidence type="ECO:0000256" key="5">
    <source>
        <dbReference type="ARBA" id="ARBA00023033"/>
    </source>
</evidence>
<evidence type="ECO:0000256" key="4">
    <source>
        <dbReference type="ARBA" id="ARBA00023002"/>
    </source>
</evidence>